<keyword evidence="7" id="KW-0687">Ribonucleoprotein</keyword>
<geneLocation type="plastid" evidence="10"/>
<dbReference type="PANTHER" id="PTHR12899">
    <property type="entry name" value="39S RIBOSOMAL PROTEIN L18, MITOCHONDRIAL"/>
    <property type="match status" value="1"/>
</dbReference>
<evidence type="ECO:0000313" key="10">
    <source>
        <dbReference type="EMBL" id="WDB00107.1"/>
    </source>
</evidence>
<sequence length="104" mass="11652">MKKIFIGQVRPRLLVRFSNKHIYAQIVNDQKAQVLVSCTTCESDIKSTFIRSATSKSSEQVGKIIAQRALEKNIISVVFDRGNKIYHGRLKVLANAARSSGLNF</sequence>
<dbReference type="EMBL" id="OP616817">
    <property type="protein sequence ID" value="WDB00107.1"/>
    <property type="molecule type" value="Genomic_DNA"/>
</dbReference>
<dbReference type="InterPro" id="IPR004389">
    <property type="entry name" value="Ribosomal_uL18_bac-type"/>
</dbReference>
<comment type="function">
    <text evidence="1">Binds 5S rRNA, forms part of the central protuberance of the 50S subunit.</text>
</comment>
<accession>A0A9Y1MXZ5</accession>
<dbReference type="GO" id="GO:0006412">
    <property type="term" value="P:translation"/>
    <property type="evidence" value="ECO:0007669"/>
    <property type="project" value="InterPro"/>
</dbReference>
<dbReference type="Pfam" id="PF00861">
    <property type="entry name" value="Ribosomal_L18p"/>
    <property type="match status" value="1"/>
</dbReference>
<comment type="similarity">
    <text evidence="2">Belongs to the universal ribosomal protein uL18 family.</text>
</comment>
<organism evidence="10">
    <name type="scientific">Cyanidium sp. THAL103</name>
    <dbReference type="NCBI Taxonomy" id="3027999"/>
    <lineage>
        <taxon>Eukaryota</taxon>
        <taxon>Rhodophyta</taxon>
        <taxon>Bangiophyceae</taxon>
        <taxon>Cyanidiales</taxon>
        <taxon>Cyanidiaceae</taxon>
        <taxon>Cyanidium</taxon>
    </lineage>
</organism>
<evidence type="ECO:0000256" key="3">
    <source>
        <dbReference type="ARBA" id="ARBA00011505"/>
    </source>
</evidence>
<reference evidence="10" key="1">
    <citation type="journal article" date="2023" name="J. Phycol.">
        <title>Revised classification of the Cyanidiophyceae based on plastid genome data with descriptions of the Cavernulicolales ord. nov. and Galdieriales ord. nov. (Rhodophyta).</title>
        <authorList>
            <person name="Park S.I."/>
            <person name="Cho C.H."/>
            <person name="Ciniglia C."/>
            <person name="Huang T.Y."/>
            <person name="Liu S.L."/>
            <person name="Bustamante D.E."/>
            <person name="Calderon M.S."/>
            <person name="Mansilla A."/>
            <person name="McDermott T."/>
            <person name="Andersen R.A."/>
            <person name="Yoon H.S."/>
        </authorList>
    </citation>
    <scope>NUCLEOTIDE SEQUENCE</scope>
</reference>
<dbReference type="InterPro" id="IPR057268">
    <property type="entry name" value="Ribosomal_L18"/>
</dbReference>
<dbReference type="GO" id="GO:0003735">
    <property type="term" value="F:structural constituent of ribosome"/>
    <property type="evidence" value="ECO:0007669"/>
    <property type="project" value="InterPro"/>
</dbReference>
<dbReference type="InterPro" id="IPR005484">
    <property type="entry name" value="Ribosomal_uL18_bac/plant/anim"/>
</dbReference>
<dbReference type="PANTHER" id="PTHR12899:SF3">
    <property type="entry name" value="LARGE RIBOSOMAL SUBUNIT PROTEIN UL18M"/>
    <property type="match status" value="1"/>
</dbReference>
<evidence type="ECO:0000256" key="8">
    <source>
        <dbReference type="ARBA" id="ARBA00035303"/>
    </source>
</evidence>
<keyword evidence="4" id="KW-0699">rRNA-binding</keyword>
<name>A0A9Y1MXZ5_9RHOD</name>
<keyword evidence="10" id="KW-0934">Plastid</keyword>
<dbReference type="AlphaFoldDB" id="A0A9Y1MXZ5"/>
<evidence type="ECO:0000256" key="7">
    <source>
        <dbReference type="ARBA" id="ARBA00023274"/>
    </source>
</evidence>
<dbReference type="GO" id="GO:0005840">
    <property type="term" value="C:ribosome"/>
    <property type="evidence" value="ECO:0007669"/>
    <property type="project" value="UniProtKB-KW"/>
</dbReference>
<protein>
    <recommendedName>
        <fullName evidence="8">Large ribosomal subunit protein uL18c</fullName>
    </recommendedName>
    <alternativeName>
        <fullName evidence="9">50S ribosomal protein L18, chloroplastic</fullName>
    </alternativeName>
</protein>
<dbReference type="GO" id="GO:0008097">
    <property type="term" value="F:5S rRNA binding"/>
    <property type="evidence" value="ECO:0007669"/>
    <property type="project" value="TreeGrafter"/>
</dbReference>
<evidence type="ECO:0000256" key="1">
    <source>
        <dbReference type="ARBA" id="ARBA00003898"/>
    </source>
</evidence>
<comment type="subunit">
    <text evidence="3">Part of the 50S ribosomal subunit; contacts the 5S rRNA.</text>
</comment>
<keyword evidence="5" id="KW-0694">RNA-binding</keyword>
<gene>
    <name evidence="10" type="primary">rpl18</name>
    <name evidence="10" type="ORF">CspTHAL103_182</name>
</gene>
<evidence type="ECO:0000256" key="5">
    <source>
        <dbReference type="ARBA" id="ARBA00022884"/>
    </source>
</evidence>
<evidence type="ECO:0000256" key="4">
    <source>
        <dbReference type="ARBA" id="ARBA00022730"/>
    </source>
</evidence>
<dbReference type="SUPFAM" id="SSF53137">
    <property type="entry name" value="Translational machinery components"/>
    <property type="match status" value="1"/>
</dbReference>
<dbReference type="NCBIfam" id="TIGR00060">
    <property type="entry name" value="L18_bact"/>
    <property type="match status" value="1"/>
</dbReference>
<evidence type="ECO:0000256" key="2">
    <source>
        <dbReference type="ARBA" id="ARBA00007116"/>
    </source>
</evidence>
<evidence type="ECO:0000256" key="9">
    <source>
        <dbReference type="ARBA" id="ARBA00035346"/>
    </source>
</evidence>
<dbReference type="Gene3D" id="3.30.420.100">
    <property type="match status" value="1"/>
</dbReference>
<dbReference type="GO" id="GO:0005737">
    <property type="term" value="C:cytoplasm"/>
    <property type="evidence" value="ECO:0007669"/>
    <property type="project" value="UniProtKB-ARBA"/>
</dbReference>
<keyword evidence="6 10" id="KW-0689">Ribosomal protein</keyword>
<evidence type="ECO:0000256" key="6">
    <source>
        <dbReference type="ARBA" id="ARBA00022980"/>
    </source>
</evidence>
<dbReference type="CDD" id="cd00432">
    <property type="entry name" value="Ribosomal_L18_L5e"/>
    <property type="match status" value="1"/>
</dbReference>
<dbReference type="GO" id="GO:1990904">
    <property type="term" value="C:ribonucleoprotein complex"/>
    <property type="evidence" value="ECO:0007669"/>
    <property type="project" value="UniProtKB-KW"/>
</dbReference>
<proteinExistence type="inferred from homology"/>